<dbReference type="HOGENOM" id="CLU_2322140_0_0_1"/>
<accession>C9SY71</accession>
<sequence>MSPGPDVLVQETCFSPRGSDAPEGDGFLVTMIDNIQEHRNEIACVRLYMGTGWIPNASLKMEISSRHCRTYTPEVMEAWAKWILRERKRGIRELNAYTC</sequence>
<evidence type="ECO:0000313" key="1">
    <source>
        <dbReference type="EMBL" id="EEY23736.1"/>
    </source>
</evidence>
<dbReference type="OrthoDB" id="5230429at2759"/>
<organism evidence="2">
    <name type="scientific">Verticillium alfalfae (strain VaMs.102 / ATCC MYA-4576 / FGSC 10136)</name>
    <name type="common">Verticillium wilt of alfalfa</name>
    <name type="synonym">Verticillium albo-atrum</name>
    <dbReference type="NCBI Taxonomy" id="526221"/>
    <lineage>
        <taxon>Eukaryota</taxon>
        <taxon>Fungi</taxon>
        <taxon>Dikarya</taxon>
        <taxon>Ascomycota</taxon>
        <taxon>Pezizomycotina</taxon>
        <taxon>Sordariomycetes</taxon>
        <taxon>Hypocreomycetidae</taxon>
        <taxon>Glomerellales</taxon>
        <taxon>Plectosphaerellaceae</taxon>
        <taxon>Verticillium</taxon>
    </lineage>
</organism>
<dbReference type="AlphaFoldDB" id="C9SY71"/>
<dbReference type="Proteomes" id="UP000008698">
    <property type="component" value="Unassembled WGS sequence"/>
</dbReference>
<gene>
    <name evidence="1" type="ORF">VDBG_09846</name>
</gene>
<dbReference type="EMBL" id="DS985229">
    <property type="protein sequence ID" value="EEY23736.1"/>
    <property type="molecule type" value="Genomic_DNA"/>
</dbReference>
<name>C9SY71_VERA1</name>
<dbReference type="KEGG" id="val:VDBG_09846"/>
<evidence type="ECO:0000313" key="2">
    <source>
        <dbReference type="Proteomes" id="UP000008698"/>
    </source>
</evidence>
<reference evidence="2" key="1">
    <citation type="journal article" date="2011" name="PLoS Pathog.">
        <title>Comparative genomics yields insights into niche adaptation of plant vascular wilt pathogens.</title>
        <authorList>
            <person name="Klosterman S.J."/>
            <person name="Subbarao K.V."/>
            <person name="Kang S."/>
            <person name="Veronese P."/>
            <person name="Gold S.E."/>
            <person name="Thomma B.P.H.J."/>
            <person name="Chen Z."/>
            <person name="Henrissat B."/>
            <person name="Lee Y.-H."/>
            <person name="Park J."/>
            <person name="Garcia-Pedrajas M.D."/>
            <person name="Barbara D.J."/>
            <person name="Anchieta A."/>
            <person name="de Jonge R."/>
            <person name="Santhanam P."/>
            <person name="Maruthachalam K."/>
            <person name="Atallah Z."/>
            <person name="Amyotte S.G."/>
            <person name="Paz Z."/>
            <person name="Inderbitzin P."/>
            <person name="Hayes R.J."/>
            <person name="Heiman D.I."/>
            <person name="Young S."/>
            <person name="Zeng Q."/>
            <person name="Engels R."/>
            <person name="Galagan J."/>
            <person name="Cuomo C.A."/>
            <person name="Dobinson K.F."/>
            <person name="Ma L.-J."/>
        </authorList>
    </citation>
    <scope>NUCLEOTIDE SEQUENCE [LARGE SCALE GENOMIC DNA]</scope>
    <source>
        <strain evidence="2">VaMs.102 / ATCC MYA-4576 / FGSC 10136</strain>
    </source>
</reference>
<keyword evidence="2" id="KW-1185">Reference proteome</keyword>
<dbReference type="RefSeq" id="XP_003000126.1">
    <property type="nucleotide sequence ID" value="XM_003000080.1"/>
</dbReference>
<dbReference type="GeneID" id="9528958"/>
<protein>
    <submittedName>
        <fullName evidence="1">Uncharacterized protein</fullName>
    </submittedName>
</protein>
<proteinExistence type="predicted"/>